<evidence type="ECO:0000256" key="14">
    <source>
        <dbReference type="ARBA" id="ARBA00065211"/>
    </source>
</evidence>
<evidence type="ECO:0000313" key="17">
    <source>
        <dbReference type="Proteomes" id="UP000069272"/>
    </source>
</evidence>
<evidence type="ECO:0000256" key="2">
    <source>
        <dbReference type="ARBA" id="ARBA00008585"/>
    </source>
</evidence>
<dbReference type="GO" id="GO:0007059">
    <property type="term" value="P:chromosome segregation"/>
    <property type="evidence" value="ECO:0007669"/>
    <property type="project" value="UniProtKB-KW"/>
</dbReference>
<evidence type="ECO:0000256" key="11">
    <source>
        <dbReference type="ARBA" id="ARBA00023306"/>
    </source>
</evidence>
<organism evidence="16 17">
    <name type="scientific">Anopheles albimanus</name>
    <name type="common">New world malaria mosquito</name>
    <dbReference type="NCBI Taxonomy" id="7167"/>
    <lineage>
        <taxon>Eukaryota</taxon>
        <taxon>Metazoa</taxon>
        <taxon>Ecdysozoa</taxon>
        <taxon>Arthropoda</taxon>
        <taxon>Hexapoda</taxon>
        <taxon>Insecta</taxon>
        <taxon>Pterygota</taxon>
        <taxon>Neoptera</taxon>
        <taxon>Endopterygota</taxon>
        <taxon>Diptera</taxon>
        <taxon>Nematocera</taxon>
        <taxon>Culicoidea</taxon>
        <taxon>Culicidae</taxon>
        <taxon>Anophelinae</taxon>
        <taxon>Anopheles</taxon>
    </lineage>
</organism>
<dbReference type="InterPro" id="IPR019440">
    <property type="entry name" value="MAU2"/>
</dbReference>
<comment type="function">
    <text evidence="12">Required for association of the cohesin complex with chromatin during interphase. Plays a role in sister chromatid cohesion and normal progression through prometaphase.</text>
</comment>
<reference evidence="16" key="2">
    <citation type="submission" date="2022-08" db="UniProtKB">
        <authorList>
            <consortium name="EnsemblMetazoa"/>
        </authorList>
    </citation>
    <scope>IDENTIFICATION</scope>
    <source>
        <strain evidence="16">STECLA/ALBI9_A</strain>
    </source>
</reference>
<keyword evidence="9" id="KW-0159">Chromosome partition</keyword>
<protein>
    <recommendedName>
        <fullName evidence="3">MAU2 chromatid cohesion factor homolog</fullName>
    </recommendedName>
    <alternativeName>
        <fullName evidence="13">Cohesin loading complex subunit SCC4 homolog</fullName>
    </alternativeName>
</protein>
<dbReference type="GO" id="GO:0005654">
    <property type="term" value="C:nucleoplasm"/>
    <property type="evidence" value="ECO:0007669"/>
    <property type="project" value="UniProtKB-SubCell"/>
</dbReference>
<feature type="region of interest" description="Disordered" evidence="15">
    <location>
        <begin position="600"/>
        <end position="798"/>
    </location>
</feature>
<keyword evidence="4" id="KW-0853">WD repeat</keyword>
<dbReference type="FunFam" id="2.130.10.10:FF:000963">
    <property type="entry name" value="AGAP001362-PA-like protein"/>
    <property type="match status" value="1"/>
</dbReference>
<keyword evidence="6" id="KW-0677">Repeat</keyword>
<evidence type="ECO:0000256" key="1">
    <source>
        <dbReference type="ARBA" id="ARBA00004642"/>
    </source>
</evidence>
<dbReference type="VEuPathDB" id="VectorBase:AALB20_037196"/>
<dbReference type="Proteomes" id="UP000069272">
    <property type="component" value="Chromosome 2R"/>
</dbReference>
<evidence type="ECO:0000256" key="6">
    <source>
        <dbReference type="ARBA" id="ARBA00022737"/>
    </source>
</evidence>
<keyword evidence="8" id="KW-0802">TPR repeat</keyword>
<evidence type="ECO:0000256" key="7">
    <source>
        <dbReference type="ARBA" id="ARBA00022776"/>
    </source>
</evidence>
<dbReference type="FunFam" id="2.130.10.10:FF:000237">
    <property type="entry name" value="Flowering time control protein FY"/>
    <property type="match status" value="1"/>
</dbReference>
<feature type="compositionally biased region" description="Basic and acidic residues" evidence="15">
    <location>
        <begin position="656"/>
        <end position="675"/>
    </location>
</feature>
<proteinExistence type="inferred from homology"/>
<evidence type="ECO:0000256" key="3">
    <source>
        <dbReference type="ARBA" id="ARBA00017198"/>
    </source>
</evidence>
<accession>A0A182F939</accession>
<dbReference type="Pfam" id="PF00400">
    <property type="entry name" value="WD40"/>
    <property type="match status" value="6"/>
</dbReference>
<evidence type="ECO:0000256" key="5">
    <source>
        <dbReference type="ARBA" id="ARBA00022618"/>
    </source>
</evidence>
<sequence length="1437" mass="161685">MEFSQPPPPVDAPPVQQFANPPPINRILSYQNPAPQKPQYNFYHHKPYHHFNGFRGGGPMSQDDFDGKRLRKSVMRKTVDYNAAIIKALESRTWQRDYRDRRALQPESIYIPELLPPPSYMDNPSNAVTTRFVKTATNKMRCPIFTLAWTPEGRRLITGASSGEFTLWNGLMFNFETILQAHDVSVRTMVWSHNDNWMVTGDHGGYVKYWQSNMNNVKMFQAHKDPIRGISFSPSDAKFASCSDDGTVRVWDFLRCQEERVLRGHGADVKCVHWHPQKALIVSGSKDNQQPIKLWDPKCGQALATLHAHKSTVMDLRWNDNGNWLVTASRDHLLKLFDLRNLSEEIQVFRGHKKEASAVSWHPVHEGLFASGGSDGSILFWNVGTDKEVGSIDMAHDSIVWTLAWHPLGHILCSGSNDHTVKFWTRNRPGDQMRDKYNLNTLPASLAGLDECELEEHIVIPGMGPEDKVDIVESIATKETGPIPGLDLNVNNFNEKMREKKIPYSKPIPRNFQAQWNEAGALDEQSATAADEIKEVISQLVDGGPVAPKKSAPLPTAISLYNRTISVIPGSALEQAIADGMESLNRFIEQGGIEELHDIFPPMHDAADGDSSMNGDHGDGRSKSKPPAKRPRLDVEPKFFYSTTQPLIIDLVDPPDQSRDSVHSVDGDSGSKDDPFDPNIPSLLKMDVNPPRHANADDQPSTMGNAGRPPPRKSRDKAPRRDRRDLEQDKKTWQQFNDRNWDEDDDDVMIVEPNSGRSDSPISQNTNSNGAWGTEYDGEGPPPGSGPGQSGSNHWGDNAGLPPNDACYISLLGLSEYFRTSSPPDIKKCIQCLQALFTFKPPLKVEARTHLQLGQILMAYTKNTDLAKNHLEQAWILSENINNFDDVKFDTASLLAQLYQQQDQSSLAKPVLRKAIELSQHNVYWHCKLLFQLAQTHATDKEYTLASELLAVGVESTDESNATYLKSLFLLSRAMIMMIERKTNDVLAILNQAGPIIDHSIQNVHLKEYLKVFFYVLQVCHYLQLGQVKTVKTSLKQLQQSIQTIMAANWPSDEQIFGQNSTEMFMWLPKEQLYVLVYLVTVSHSMMAGYMDKAQKYTEKALTQIEKLKSQENKPILAVFQIILLEHIIMCRLVMGNKSLAIKEIALAKDVCLSSSHKFLLKKHAPQLHCLLGLYAMSTSLFEHAEKQFYACIQDTTERELKLFANLNLAIVYLRTKREQDLRNILEQIQQENSQCSNSQALMGSFYYVQGLNAFHKSSFHEAKRFLRETLKMANAEDLNRLTSCSLVLLSHVFLSIGNSRESMNMVTPAMQLASKIPDIHVQLWGSAILKDLHRMLKEPTQEVEAYNNHVNFSQNLIADQLKCTKFPEHTLINWFQGDPPLPMLSQDLVQPMGVTPSGSGSAALVANTTGGTPQKQQSGATFVRLPGTVNQQVMFQ</sequence>
<feature type="compositionally biased region" description="Basic and acidic residues" evidence="15">
    <location>
        <begin position="716"/>
        <end position="732"/>
    </location>
</feature>
<keyword evidence="7" id="KW-0498">Mitosis</keyword>
<keyword evidence="17" id="KW-1185">Reference proteome</keyword>
<dbReference type="GO" id="GO:0031124">
    <property type="term" value="P:mRNA 3'-end processing"/>
    <property type="evidence" value="ECO:0007669"/>
    <property type="project" value="InterPro"/>
</dbReference>
<dbReference type="InterPro" id="IPR045245">
    <property type="entry name" value="Pfs2-like"/>
</dbReference>
<evidence type="ECO:0000256" key="10">
    <source>
        <dbReference type="ARBA" id="ARBA00023242"/>
    </source>
</evidence>
<dbReference type="CDD" id="cd00200">
    <property type="entry name" value="WD40"/>
    <property type="match status" value="1"/>
</dbReference>
<dbReference type="GO" id="GO:0007064">
    <property type="term" value="P:mitotic sister chromatid cohesion"/>
    <property type="evidence" value="ECO:0007669"/>
    <property type="project" value="InterPro"/>
</dbReference>
<dbReference type="GO" id="GO:0051301">
    <property type="term" value="P:cell division"/>
    <property type="evidence" value="ECO:0007669"/>
    <property type="project" value="UniProtKB-KW"/>
</dbReference>
<dbReference type="SUPFAM" id="SSF50978">
    <property type="entry name" value="WD40 repeat-like"/>
    <property type="match status" value="1"/>
</dbReference>
<name>A0A182F939_ANOAL</name>
<dbReference type="Gene3D" id="2.130.10.10">
    <property type="entry name" value="YVTN repeat-like/Quinoprotein amine dehydrogenase"/>
    <property type="match status" value="2"/>
</dbReference>
<evidence type="ECO:0000256" key="13">
    <source>
        <dbReference type="ARBA" id="ARBA00030523"/>
    </source>
</evidence>
<dbReference type="Gene3D" id="1.25.40.10">
    <property type="entry name" value="Tetratricopeptide repeat domain"/>
    <property type="match status" value="2"/>
</dbReference>
<reference evidence="16 17" key="1">
    <citation type="journal article" date="2017" name="G3 (Bethesda)">
        <title>The Physical Genome Mapping of Anopheles albimanus Corrected Scaffold Misassemblies and Identified Interarm Rearrangements in Genus Anopheles.</title>
        <authorList>
            <person name="Artemov G.N."/>
            <person name="Peery A.N."/>
            <person name="Jiang X."/>
            <person name="Tu Z."/>
            <person name="Stegniy V.N."/>
            <person name="Sharakhova M.V."/>
            <person name="Sharakhov I.V."/>
        </authorList>
    </citation>
    <scope>NUCLEOTIDE SEQUENCE [LARGE SCALE GENOMIC DNA]</scope>
    <source>
        <strain evidence="16 17">ALBI9_A</strain>
    </source>
</reference>
<dbReference type="GO" id="GO:0005847">
    <property type="term" value="C:mRNA cleavage and polyadenylation specificity factor complex"/>
    <property type="evidence" value="ECO:0007669"/>
    <property type="project" value="TreeGrafter"/>
</dbReference>
<evidence type="ECO:0000256" key="9">
    <source>
        <dbReference type="ARBA" id="ARBA00022829"/>
    </source>
</evidence>
<evidence type="ECO:0000256" key="4">
    <source>
        <dbReference type="ARBA" id="ARBA00022574"/>
    </source>
</evidence>
<evidence type="ECO:0000256" key="8">
    <source>
        <dbReference type="ARBA" id="ARBA00022803"/>
    </source>
</evidence>
<dbReference type="PANTHER" id="PTHR22836">
    <property type="entry name" value="WD40 REPEAT PROTEIN"/>
    <property type="match status" value="1"/>
</dbReference>
<dbReference type="SUPFAM" id="SSF48452">
    <property type="entry name" value="TPR-like"/>
    <property type="match status" value="1"/>
</dbReference>
<dbReference type="PANTHER" id="PTHR22836:SF0">
    <property type="entry name" value="PRE-MRNA 3' END PROCESSING PROTEIN WDR33"/>
    <property type="match status" value="1"/>
</dbReference>
<dbReference type="Pfam" id="PF10345">
    <property type="entry name" value="Cohesin_load"/>
    <property type="match status" value="1"/>
</dbReference>
<comment type="subcellular location">
    <subcellularLocation>
        <location evidence="1">Nucleus</location>
        <location evidence="1">Nucleoplasm</location>
    </subcellularLocation>
</comment>
<comment type="subunit">
    <text evidence="14">Component of the cohesin loading complex.</text>
</comment>
<evidence type="ECO:0000256" key="12">
    <source>
        <dbReference type="ARBA" id="ARBA00025632"/>
    </source>
</evidence>
<dbReference type="FunFam" id="1.25.40.10:FF:000373">
    <property type="entry name" value="MAU2 chromatid cohesion factor homolog"/>
    <property type="match status" value="1"/>
</dbReference>
<keyword evidence="10" id="KW-0539">Nucleus</keyword>
<evidence type="ECO:0000313" key="16">
    <source>
        <dbReference type="EnsemblMetazoa" id="AALB003013-PA"/>
    </source>
</evidence>
<dbReference type="STRING" id="7167.A0A182F939"/>
<dbReference type="InterPro" id="IPR015943">
    <property type="entry name" value="WD40/YVTN_repeat-like_dom_sf"/>
</dbReference>
<dbReference type="InterPro" id="IPR011990">
    <property type="entry name" value="TPR-like_helical_dom_sf"/>
</dbReference>
<dbReference type="SMART" id="SM00320">
    <property type="entry name" value="WD40"/>
    <property type="match status" value="7"/>
</dbReference>
<dbReference type="PROSITE" id="PS50082">
    <property type="entry name" value="WD_REPEATS_2"/>
    <property type="match status" value="7"/>
</dbReference>
<dbReference type="FunFam" id="1.25.40.10:FF:000915">
    <property type="entry name" value="MAU2 chromatid cohesion factor homolog"/>
    <property type="match status" value="1"/>
</dbReference>
<dbReference type="EnsemblMetazoa" id="AALB003013-RA">
    <property type="protein sequence ID" value="AALB003013-PA"/>
    <property type="gene ID" value="AALB003013"/>
</dbReference>
<dbReference type="VEuPathDB" id="VectorBase:AALB003013"/>
<dbReference type="PROSITE" id="PS50294">
    <property type="entry name" value="WD_REPEATS_REGION"/>
    <property type="match status" value="4"/>
</dbReference>
<dbReference type="InterPro" id="IPR036322">
    <property type="entry name" value="WD40_repeat_dom_sf"/>
</dbReference>
<keyword evidence="11" id="KW-0131">Cell cycle</keyword>
<keyword evidence="5" id="KW-0132">Cell division</keyword>
<dbReference type="VEuPathDB" id="VectorBase:AALB20_031666"/>
<dbReference type="InterPro" id="IPR001680">
    <property type="entry name" value="WD40_rpt"/>
</dbReference>
<evidence type="ECO:0000256" key="15">
    <source>
        <dbReference type="SAM" id="MobiDB-lite"/>
    </source>
</evidence>
<feature type="compositionally biased region" description="Polar residues" evidence="15">
    <location>
        <begin position="755"/>
        <end position="771"/>
    </location>
</feature>
<comment type="similarity">
    <text evidence="2">Belongs to the SCC4/mau-2 family.</text>
</comment>